<evidence type="ECO:0000313" key="2">
    <source>
        <dbReference type="Proteomes" id="UP000774326"/>
    </source>
</evidence>
<accession>A0A9P8QCG7</accession>
<reference evidence="1" key="2">
    <citation type="submission" date="2021-01" db="EMBL/GenBank/DDBJ databases">
        <authorList>
            <person name="Schikora-Tamarit M.A."/>
        </authorList>
    </citation>
    <scope>NUCLEOTIDE SEQUENCE</scope>
    <source>
        <strain evidence="1">CBS2887</strain>
    </source>
</reference>
<proteinExistence type="predicted"/>
<comment type="caution">
    <text evidence="1">The sequence shown here is derived from an EMBL/GenBank/DDBJ whole genome shotgun (WGS) entry which is preliminary data.</text>
</comment>
<evidence type="ECO:0000313" key="1">
    <source>
        <dbReference type="EMBL" id="KAH3687988.1"/>
    </source>
</evidence>
<dbReference type="EMBL" id="JAEUBG010000556">
    <property type="protein sequence ID" value="KAH3687988.1"/>
    <property type="molecule type" value="Genomic_DNA"/>
</dbReference>
<dbReference type="AlphaFoldDB" id="A0A9P8QCG7"/>
<sequence>TNRETISSNYSKLLSILQNPTPEYLWNHSGEPSLPQHPNFKSLEEIYVFNSGINLLTKSCSTLKRVFVAKPSNPKNISDEYYKFIGLLKVLNKNLESYVNEDDRFIEMNLAELEEGSIIELY</sequence>
<keyword evidence="2" id="KW-1185">Reference proteome</keyword>
<reference evidence="1" key="1">
    <citation type="journal article" date="2021" name="Open Biol.">
        <title>Shared evolutionary footprints suggest mitochondrial oxidative damage underlies multiple complex I losses in fungi.</title>
        <authorList>
            <person name="Schikora-Tamarit M.A."/>
            <person name="Marcet-Houben M."/>
            <person name="Nosek J."/>
            <person name="Gabaldon T."/>
        </authorList>
    </citation>
    <scope>NUCLEOTIDE SEQUENCE</scope>
    <source>
        <strain evidence="1">CBS2887</strain>
    </source>
</reference>
<organism evidence="1 2">
    <name type="scientific">Wickerhamomyces pijperi</name>
    <name type="common">Yeast</name>
    <name type="synonym">Pichia pijperi</name>
    <dbReference type="NCBI Taxonomy" id="599730"/>
    <lineage>
        <taxon>Eukaryota</taxon>
        <taxon>Fungi</taxon>
        <taxon>Dikarya</taxon>
        <taxon>Ascomycota</taxon>
        <taxon>Saccharomycotina</taxon>
        <taxon>Saccharomycetes</taxon>
        <taxon>Phaffomycetales</taxon>
        <taxon>Wickerhamomycetaceae</taxon>
        <taxon>Wickerhamomyces</taxon>
    </lineage>
</organism>
<gene>
    <name evidence="1" type="ORF">WICPIJ_001029</name>
</gene>
<dbReference type="Proteomes" id="UP000774326">
    <property type="component" value="Unassembled WGS sequence"/>
</dbReference>
<name>A0A9P8QCG7_WICPI</name>
<feature type="non-terminal residue" evidence="1">
    <location>
        <position position="1"/>
    </location>
</feature>
<protein>
    <submittedName>
        <fullName evidence="1">Uncharacterized protein</fullName>
    </submittedName>
</protein>